<evidence type="ECO:0000313" key="2">
    <source>
        <dbReference type="EMBL" id="POF29457.1"/>
    </source>
</evidence>
<evidence type="ECO:0000313" key="3">
    <source>
        <dbReference type="Proteomes" id="UP000236959"/>
    </source>
</evidence>
<reference evidence="2 3" key="1">
    <citation type="submission" date="2018-01" db="EMBL/GenBank/DDBJ databases">
        <title>Genomic Encyclopedia of Archaeal and Bacterial Type Strains, Phase II (KMG-II): from individual species to whole genera.</title>
        <authorList>
            <person name="Goeker M."/>
        </authorList>
    </citation>
    <scope>NUCLEOTIDE SEQUENCE [LARGE SCALE GENOMIC DNA]</scope>
    <source>
        <strain evidence="2 3">DSM 17023</strain>
    </source>
</reference>
<proteinExistence type="predicted"/>
<keyword evidence="3" id="KW-1185">Reference proteome</keyword>
<dbReference type="Proteomes" id="UP000236959">
    <property type="component" value="Unassembled WGS sequence"/>
</dbReference>
<dbReference type="OrthoDB" id="573055at2"/>
<accession>A0A2S3UP08</accession>
<organism evidence="2 3">
    <name type="scientific">Roseibium marinum</name>
    <dbReference type="NCBI Taxonomy" id="281252"/>
    <lineage>
        <taxon>Bacteria</taxon>
        <taxon>Pseudomonadati</taxon>
        <taxon>Pseudomonadota</taxon>
        <taxon>Alphaproteobacteria</taxon>
        <taxon>Hyphomicrobiales</taxon>
        <taxon>Stappiaceae</taxon>
        <taxon>Roseibium</taxon>
    </lineage>
</organism>
<dbReference type="EMBL" id="PPCN01000009">
    <property type="protein sequence ID" value="POF29457.1"/>
    <property type="molecule type" value="Genomic_DNA"/>
</dbReference>
<evidence type="ECO:0000256" key="1">
    <source>
        <dbReference type="SAM" id="SignalP"/>
    </source>
</evidence>
<protein>
    <submittedName>
        <fullName evidence="2">Uncharacterized protein</fullName>
    </submittedName>
</protein>
<sequence length="123" mass="13629">MYRKPVMTFALLAAVFGWLPALAGEVEIVGASARKAGSSWTFSVTLRHADTGWDHYADLWQVFSPGGELLGERVLLHPHVDEQPFTRSLSGVQVPESLDEVFIRARDSVHGVSPLSFEVRLPR</sequence>
<gene>
    <name evidence="2" type="ORF">CLV41_109234</name>
</gene>
<feature type="chain" id="PRO_5015739536" evidence="1">
    <location>
        <begin position="24"/>
        <end position="123"/>
    </location>
</feature>
<feature type="signal peptide" evidence="1">
    <location>
        <begin position="1"/>
        <end position="23"/>
    </location>
</feature>
<name>A0A2S3UP08_9HYPH</name>
<dbReference type="AlphaFoldDB" id="A0A2S3UP08"/>
<keyword evidence="1" id="KW-0732">Signal</keyword>
<comment type="caution">
    <text evidence="2">The sequence shown here is derived from an EMBL/GenBank/DDBJ whole genome shotgun (WGS) entry which is preliminary data.</text>
</comment>